<dbReference type="HAMAP" id="MF_00139">
    <property type="entry name" value="PurH"/>
    <property type="match status" value="1"/>
</dbReference>
<comment type="pathway">
    <text evidence="1 10">Purine metabolism; IMP biosynthesis via de novo pathway; IMP from 5-formamido-1-(5-phospho-D-ribosyl)imidazole-4-carboxamide: step 1/1.</text>
</comment>
<evidence type="ECO:0000256" key="7">
    <source>
        <dbReference type="ARBA" id="ARBA00023268"/>
    </source>
</evidence>
<dbReference type="CDD" id="cd01421">
    <property type="entry name" value="IMPCH"/>
    <property type="match status" value="1"/>
</dbReference>
<evidence type="ECO:0000256" key="5">
    <source>
        <dbReference type="ARBA" id="ARBA00022755"/>
    </source>
</evidence>
<dbReference type="GO" id="GO:0005829">
    <property type="term" value="C:cytosol"/>
    <property type="evidence" value="ECO:0007669"/>
    <property type="project" value="TreeGrafter"/>
</dbReference>
<dbReference type="Proteomes" id="UP000315995">
    <property type="component" value="Chromosome"/>
</dbReference>
<dbReference type="EC" id="3.5.4.10" evidence="10"/>
<dbReference type="SUPFAM" id="SSF53927">
    <property type="entry name" value="Cytidine deaminase-like"/>
    <property type="match status" value="1"/>
</dbReference>
<dbReference type="PANTHER" id="PTHR11692">
    <property type="entry name" value="BIFUNCTIONAL PURINE BIOSYNTHESIS PROTEIN PURH"/>
    <property type="match status" value="1"/>
</dbReference>
<evidence type="ECO:0000256" key="2">
    <source>
        <dbReference type="ARBA" id="ARBA00004954"/>
    </source>
</evidence>
<feature type="domain" description="MGS-like" evidence="11">
    <location>
        <begin position="1"/>
        <end position="146"/>
    </location>
</feature>
<dbReference type="PIRSF" id="PIRSF000414">
    <property type="entry name" value="AICARFT_IMPCHas"/>
    <property type="match status" value="1"/>
</dbReference>
<dbReference type="InterPro" id="IPR024051">
    <property type="entry name" value="AICAR_Tfase_dup_dom_sf"/>
</dbReference>
<dbReference type="EMBL" id="CP041186">
    <property type="protein sequence ID" value="QDG53330.1"/>
    <property type="molecule type" value="Genomic_DNA"/>
</dbReference>
<comment type="pathway">
    <text evidence="2 10">Purine metabolism; IMP biosynthesis via de novo pathway; 5-formamido-1-(5-phospho-D-ribosyl)imidazole-4-carboxamide from 5-amino-1-(5-phospho-D-ribosyl)imidazole-4-carboxamide (10-formyl THF route): step 1/1.</text>
</comment>
<dbReference type="SUPFAM" id="SSF52335">
    <property type="entry name" value="Methylglyoxal synthase-like"/>
    <property type="match status" value="1"/>
</dbReference>
<evidence type="ECO:0000313" key="13">
    <source>
        <dbReference type="Proteomes" id="UP000315995"/>
    </source>
</evidence>
<dbReference type="RefSeq" id="WP_141199791.1">
    <property type="nucleotide sequence ID" value="NZ_CP041186.1"/>
</dbReference>
<dbReference type="InterPro" id="IPR011607">
    <property type="entry name" value="MGS-like_dom"/>
</dbReference>
<comment type="domain">
    <text evidence="10">The IMP cyclohydrolase activity resides in the N-terminal region.</text>
</comment>
<comment type="catalytic activity">
    <reaction evidence="9 10">
        <text>IMP + H2O = 5-formamido-1-(5-phospho-D-ribosyl)imidazole-4-carboxamide</text>
        <dbReference type="Rhea" id="RHEA:18445"/>
        <dbReference type="ChEBI" id="CHEBI:15377"/>
        <dbReference type="ChEBI" id="CHEBI:58053"/>
        <dbReference type="ChEBI" id="CHEBI:58467"/>
        <dbReference type="EC" id="3.5.4.10"/>
    </reaction>
</comment>
<dbReference type="Pfam" id="PF02142">
    <property type="entry name" value="MGS"/>
    <property type="match status" value="1"/>
</dbReference>
<dbReference type="UniPathway" id="UPA00074">
    <property type="reaction ID" value="UER00133"/>
</dbReference>
<gene>
    <name evidence="10 12" type="primary">purH</name>
    <name evidence="12" type="ORF">FIV42_22055</name>
</gene>
<dbReference type="Gene3D" id="3.40.140.20">
    <property type="match status" value="2"/>
</dbReference>
<proteinExistence type="inferred from homology"/>
<keyword evidence="5 10" id="KW-0658">Purine biosynthesis</keyword>
<evidence type="ECO:0000256" key="10">
    <source>
        <dbReference type="HAMAP-Rule" id="MF_00139"/>
    </source>
</evidence>
<dbReference type="SMART" id="SM00798">
    <property type="entry name" value="AICARFT_IMPCHas"/>
    <property type="match status" value="1"/>
</dbReference>
<dbReference type="NCBIfam" id="NF002049">
    <property type="entry name" value="PRK00881.1"/>
    <property type="match status" value="1"/>
</dbReference>
<dbReference type="PROSITE" id="PS51855">
    <property type="entry name" value="MGS"/>
    <property type="match status" value="1"/>
</dbReference>
<evidence type="ECO:0000313" key="12">
    <source>
        <dbReference type="EMBL" id="QDG53330.1"/>
    </source>
</evidence>
<evidence type="ECO:0000256" key="9">
    <source>
        <dbReference type="ARBA" id="ARBA00050687"/>
    </source>
</evidence>
<comment type="similarity">
    <text evidence="3 10">Belongs to the PurH family.</text>
</comment>
<dbReference type="NCBIfam" id="TIGR00355">
    <property type="entry name" value="purH"/>
    <property type="match status" value="1"/>
</dbReference>
<dbReference type="InterPro" id="IPR016193">
    <property type="entry name" value="Cytidine_deaminase-like"/>
</dbReference>
<evidence type="ECO:0000256" key="6">
    <source>
        <dbReference type="ARBA" id="ARBA00022801"/>
    </source>
</evidence>
<name>A0A4Y6PYM4_PERCE</name>
<dbReference type="SMART" id="SM00851">
    <property type="entry name" value="MGS"/>
    <property type="match status" value="1"/>
</dbReference>
<dbReference type="InterPro" id="IPR002695">
    <property type="entry name" value="PurH-like"/>
</dbReference>
<accession>A0A4Y6PYM4</accession>
<dbReference type="GO" id="GO:0004643">
    <property type="term" value="F:phosphoribosylaminoimidazolecarboxamide formyltransferase activity"/>
    <property type="evidence" value="ECO:0007669"/>
    <property type="project" value="UniProtKB-UniRule"/>
</dbReference>
<reference evidence="12 13" key="1">
    <citation type="submission" date="2019-06" db="EMBL/GenBank/DDBJ databases">
        <title>Persicimonas caeni gen. nov., sp. nov., a predatory bacterium isolated from solar saltern.</title>
        <authorList>
            <person name="Wang S."/>
        </authorList>
    </citation>
    <scope>NUCLEOTIDE SEQUENCE [LARGE SCALE GENOMIC DNA]</scope>
    <source>
        <strain evidence="12 13">YN101</strain>
    </source>
</reference>
<dbReference type="OrthoDB" id="9802065at2"/>
<dbReference type="Pfam" id="PF01808">
    <property type="entry name" value="AICARFT_IMPCHas"/>
    <property type="match status" value="1"/>
</dbReference>
<protein>
    <recommendedName>
        <fullName evidence="10">Bifunctional purine biosynthesis protein PurH</fullName>
    </recommendedName>
    <domain>
        <recommendedName>
            <fullName evidence="10">Phosphoribosylaminoimidazolecarboxamide formyltransferase</fullName>
            <ecNumber evidence="10">2.1.2.3</ecNumber>
        </recommendedName>
        <alternativeName>
            <fullName evidence="10">AICAR transformylase</fullName>
        </alternativeName>
    </domain>
    <domain>
        <recommendedName>
            <fullName evidence="10">IMP cyclohydrolase</fullName>
            <ecNumber evidence="10">3.5.4.10</ecNumber>
        </recommendedName>
        <alternativeName>
            <fullName evidence="10">ATIC</fullName>
        </alternativeName>
        <alternativeName>
            <fullName evidence="10">IMP synthase</fullName>
        </alternativeName>
        <alternativeName>
            <fullName evidence="10">Inosinicase</fullName>
        </alternativeName>
    </domain>
</protein>
<dbReference type="PANTHER" id="PTHR11692:SF0">
    <property type="entry name" value="BIFUNCTIONAL PURINE BIOSYNTHESIS PROTEIN ATIC"/>
    <property type="match status" value="1"/>
</dbReference>
<dbReference type="InterPro" id="IPR036914">
    <property type="entry name" value="MGS-like_dom_sf"/>
</dbReference>
<evidence type="ECO:0000256" key="4">
    <source>
        <dbReference type="ARBA" id="ARBA00022679"/>
    </source>
</evidence>
<keyword evidence="13" id="KW-1185">Reference proteome</keyword>
<organism evidence="12 13">
    <name type="scientific">Persicimonas caeni</name>
    <dbReference type="NCBI Taxonomy" id="2292766"/>
    <lineage>
        <taxon>Bacteria</taxon>
        <taxon>Deltaproteobacteria</taxon>
        <taxon>Bradymonadales</taxon>
        <taxon>Bradymonadaceae</taxon>
        <taxon>Persicimonas</taxon>
    </lineage>
</organism>
<evidence type="ECO:0000256" key="1">
    <source>
        <dbReference type="ARBA" id="ARBA00004844"/>
    </source>
</evidence>
<comment type="catalytic activity">
    <reaction evidence="8 10">
        <text>(6R)-10-formyltetrahydrofolate + 5-amino-1-(5-phospho-beta-D-ribosyl)imidazole-4-carboxamide = 5-formamido-1-(5-phospho-D-ribosyl)imidazole-4-carboxamide + (6S)-5,6,7,8-tetrahydrofolate</text>
        <dbReference type="Rhea" id="RHEA:22192"/>
        <dbReference type="ChEBI" id="CHEBI:57453"/>
        <dbReference type="ChEBI" id="CHEBI:58467"/>
        <dbReference type="ChEBI" id="CHEBI:58475"/>
        <dbReference type="ChEBI" id="CHEBI:195366"/>
        <dbReference type="EC" id="2.1.2.3"/>
    </reaction>
</comment>
<evidence type="ECO:0000256" key="8">
    <source>
        <dbReference type="ARBA" id="ARBA00050488"/>
    </source>
</evidence>
<keyword evidence="6 10" id="KW-0378">Hydrolase</keyword>
<evidence type="ECO:0000259" key="11">
    <source>
        <dbReference type="PROSITE" id="PS51855"/>
    </source>
</evidence>
<accession>A0A5B8YAA7</accession>
<dbReference type="AlphaFoldDB" id="A0A4Y6PYM4"/>
<sequence length="514" mass="55775">MADRYALISVSDKTGIVPFAQRLVEAGYRIISTGGTARKLAEGGVEVTKVSEITGFPEILDGRVKTLHPKIHGATLGRRDLDEHVATLEEHQIPDIRIVAVNLYPFRETVAKADATFQDAIENIDIGGPTMLRASAKNHESITVVVDSADYERVAAAVADDGEPSLALRRELALKAFEHTSSYDSAIVEYLQGELQSADEDGLPGRLDLNLVKHQELRYGENPHQKGAIYTREGDVDMGGLEKLHGKALSYNNLVDLDAALDIVREFDEPGCAIIKHTNPAGCALGDDLEDAYDRALACDPMSAFGGIVALNRTVDASLAEKLDDHFFEIVAASAFDDDALEVLTRKKNLRILRVPESLTSAPYVIRATALGYLVQETDPRIERDFASLEVPTERKPTDEEVAALAFVWKACKHVKSNAIVIGKGTRTVGVGAGQMSRVDAVEIAVKKAREELDGAVLASDAFFPFRDGVDAAAEAGVKAIIQPGGSRRDQEVIDACDEHGIAMIFTGNRHFRH</sequence>
<dbReference type="Gene3D" id="3.40.50.1380">
    <property type="entry name" value="Methylglyoxal synthase-like domain"/>
    <property type="match status" value="1"/>
</dbReference>
<keyword evidence="4 10" id="KW-0808">Transferase</keyword>
<dbReference type="FunFam" id="3.40.50.1380:FF:000001">
    <property type="entry name" value="Bifunctional purine biosynthesis protein PurH"/>
    <property type="match status" value="1"/>
</dbReference>
<dbReference type="GO" id="GO:0006189">
    <property type="term" value="P:'de novo' IMP biosynthetic process"/>
    <property type="evidence" value="ECO:0007669"/>
    <property type="project" value="UniProtKB-UniRule"/>
</dbReference>
<dbReference type="FunFam" id="3.40.140.20:FF:000001">
    <property type="entry name" value="Bifunctional purine biosynthesis protein PurH"/>
    <property type="match status" value="1"/>
</dbReference>
<keyword evidence="7 10" id="KW-0511">Multifunctional enzyme</keyword>
<evidence type="ECO:0000256" key="3">
    <source>
        <dbReference type="ARBA" id="ARBA00007667"/>
    </source>
</evidence>
<dbReference type="EC" id="2.1.2.3" evidence="10"/>
<dbReference type="GO" id="GO:0003937">
    <property type="term" value="F:IMP cyclohydrolase activity"/>
    <property type="evidence" value="ECO:0007669"/>
    <property type="project" value="UniProtKB-UniRule"/>
</dbReference>